<dbReference type="InterPro" id="IPR013083">
    <property type="entry name" value="Znf_RING/FYVE/PHD"/>
</dbReference>
<evidence type="ECO:0000256" key="10">
    <source>
        <dbReference type="SAM" id="MobiDB-lite"/>
    </source>
</evidence>
<dbReference type="InterPro" id="IPR034732">
    <property type="entry name" value="EPHD"/>
</dbReference>
<keyword evidence="5 9" id="KW-0863">Zinc-finger</keyword>
<evidence type="ECO:0000256" key="8">
    <source>
        <dbReference type="ARBA" id="ARBA00023242"/>
    </source>
</evidence>
<keyword evidence="7" id="KW-0862">Zinc</keyword>
<dbReference type="InterPro" id="IPR042013">
    <property type="entry name" value="PHF7/G2E3_ePHD"/>
</dbReference>
<evidence type="ECO:0000259" key="12">
    <source>
        <dbReference type="PROSITE" id="PS51805"/>
    </source>
</evidence>
<dbReference type="Pfam" id="PF13771">
    <property type="entry name" value="zf-HC5HC2H"/>
    <property type="match status" value="1"/>
</dbReference>
<proteinExistence type="predicted"/>
<feature type="region of interest" description="Disordered" evidence="10">
    <location>
        <begin position="494"/>
        <end position="580"/>
    </location>
</feature>
<dbReference type="Pfam" id="PF26054">
    <property type="entry name" value="PHD_G2E3"/>
    <property type="match status" value="1"/>
</dbReference>
<dbReference type="SUPFAM" id="SSF57903">
    <property type="entry name" value="FYVE/PHD zinc finger"/>
    <property type="match status" value="1"/>
</dbReference>
<dbReference type="PANTHER" id="PTHR12420:SF42">
    <property type="entry name" value="G2_M PHASE-SPECIFIC E3 UBIQUITIN-PROTEIN LIGASE"/>
    <property type="match status" value="1"/>
</dbReference>
<feature type="compositionally biased region" description="Basic and acidic residues" evidence="10">
    <location>
        <begin position="497"/>
        <end position="518"/>
    </location>
</feature>
<evidence type="ECO:0000313" key="14">
    <source>
        <dbReference type="Proteomes" id="UP001153292"/>
    </source>
</evidence>
<feature type="domain" description="PHD-type" evidence="12">
    <location>
        <begin position="21"/>
        <end position="136"/>
    </location>
</feature>
<evidence type="ECO:0000256" key="7">
    <source>
        <dbReference type="ARBA" id="ARBA00022833"/>
    </source>
</evidence>
<dbReference type="PANTHER" id="PTHR12420">
    <property type="entry name" value="PHD FINGER PROTEIN"/>
    <property type="match status" value="1"/>
</dbReference>
<protein>
    <recommendedName>
        <fullName evidence="15">PHD-type domain-containing protein</fullName>
    </recommendedName>
</protein>
<gene>
    <name evidence="13" type="ORF">CHILSU_LOCUS7351</name>
</gene>
<organism evidence="13 14">
    <name type="scientific">Chilo suppressalis</name>
    <name type="common">Asiatic rice borer moth</name>
    <dbReference type="NCBI Taxonomy" id="168631"/>
    <lineage>
        <taxon>Eukaryota</taxon>
        <taxon>Metazoa</taxon>
        <taxon>Ecdysozoa</taxon>
        <taxon>Arthropoda</taxon>
        <taxon>Hexapoda</taxon>
        <taxon>Insecta</taxon>
        <taxon>Pterygota</taxon>
        <taxon>Neoptera</taxon>
        <taxon>Endopterygota</taxon>
        <taxon>Lepidoptera</taxon>
        <taxon>Glossata</taxon>
        <taxon>Ditrysia</taxon>
        <taxon>Pyraloidea</taxon>
        <taxon>Crambidae</taxon>
        <taxon>Crambinae</taxon>
        <taxon>Chilo</taxon>
    </lineage>
</organism>
<accession>A0ABN8BCK0</accession>
<evidence type="ECO:0000313" key="13">
    <source>
        <dbReference type="EMBL" id="CAH0404046.1"/>
    </source>
</evidence>
<dbReference type="CDD" id="cd15669">
    <property type="entry name" value="ePHD_PHF7_G2E3_like"/>
    <property type="match status" value="1"/>
</dbReference>
<reference evidence="13" key="1">
    <citation type="submission" date="2021-12" db="EMBL/GenBank/DDBJ databases">
        <authorList>
            <person name="King R."/>
        </authorList>
    </citation>
    <scope>NUCLEOTIDE SEQUENCE</scope>
</reference>
<dbReference type="InterPro" id="IPR051188">
    <property type="entry name" value="PHD-type_Zinc_Finger"/>
</dbReference>
<evidence type="ECO:0000256" key="6">
    <source>
        <dbReference type="ARBA" id="ARBA00022786"/>
    </source>
</evidence>
<feature type="region of interest" description="Disordered" evidence="10">
    <location>
        <begin position="722"/>
        <end position="745"/>
    </location>
</feature>
<comment type="subcellular location">
    <subcellularLocation>
        <location evidence="1">Nucleus</location>
    </subcellularLocation>
</comment>
<evidence type="ECO:0000256" key="4">
    <source>
        <dbReference type="ARBA" id="ARBA00022723"/>
    </source>
</evidence>
<evidence type="ECO:0000256" key="9">
    <source>
        <dbReference type="PROSITE-ProRule" id="PRU00175"/>
    </source>
</evidence>
<dbReference type="Proteomes" id="UP001153292">
    <property type="component" value="Chromosome 27"/>
</dbReference>
<evidence type="ECO:0008006" key="15">
    <source>
        <dbReference type="Google" id="ProtNLM"/>
    </source>
</evidence>
<dbReference type="SMART" id="SM00249">
    <property type="entry name" value="PHD"/>
    <property type="match status" value="1"/>
</dbReference>
<keyword evidence="3" id="KW-0808">Transferase</keyword>
<sequence>MARKVGKDRNRFLAKLVTENKAPCAFCKREIDDETTFGKLYAIGDIQCHYFCVLLSCCLVQKGKDEDGLFGFLYPDILAEVERSKKHRCSYCSKDGATLGCSISQCRKQFHLPCGREKNAVSLFYGNYKSFCQLHAPKQRIPDVIMSKAKVRMLEKRKALKNTINQKIETEKVNDFPDSIKAEYVCVICYEDVDPFPTLQTFWPPCCARDAWFHRSCIQRMALSAGMHYLKCPLCNDKNNFYQAVVEQGYYVPDRDAAWELEQNAFAEIYERPLTCNVEDCLCPMGRKHCAETGLWDIKLCLLCGSAGVHEGCTDEDISTYICRDCISAAPKEPDELAKLAATIDQVIASEQATVSTTRARHPVMPSRMSLRRTKQRIAYTDPSSSRHDNGYIKTETTEEFPDTVTSRRELNLKSPKRRIKNDSQDSTKPCDNMLLSPVKLLELKLAERGTENVLEDSLVQRLKEKIGKPRPLSVKQKIFDNILGDIMNNVTREKRKSKEPVREWNSPKKETDVKNECEIQNVVEDTQEVNEQPTKEVSKETTEQSTEELPKTDEPPTIEINNEITEKEESTILDVDDSSNSTFQLAPEFVADHNSDESISYFETPKKTKTVEIAKDSSMEISERNDKINIDLIKIENANDEKTDSVETYKSPEKKQNVQLKFSPKVKNNDRMEIDIESFKNQYLNEVDGNFKCNYSHKHEESSSSTPKLRTAIDFAMEAAKTTRKRKLKRKKSSSNKKRKESHLVLKFEGDISKKKLSKRRKKSKKTELSITNDEMRVKISLKRQKFRLKIMQSRTPKTPKTLKQYVLKFDQNASENAVIEKPETDVAPMKRKYVKLEKSPDSFKQMSLHSFFKPISPKKEQQ</sequence>
<feature type="compositionally biased region" description="Basic and acidic residues" evidence="10">
    <location>
        <begin position="534"/>
        <end position="555"/>
    </location>
</feature>
<dbReference type="InterPro" id="IPR059102">
    <property type="entry name" value="PHD_PHF7/G2E3-like"/>
</dbReference>
<keyword evidence="8" id="KW-0539">Nucleus</keyword>
<keyword evidence="4" id="KW-0479">Metal-binding</keyword>
<evidence type="ECO:0000256" key="5">
    <source>
        <dbReference type="ARBA" id="ARBA00022771"/>
    </source>
</evidence>
<dbReference type="CDD" id="cd16448">
    <property type="entry name" value="RING-H2"/>
    <property type="match status" value="1"/>
</dbReference>
<dbReference type="InterPro" id="IPR001841">
    <property type="entry name" value="Znf_RING"/>
</dbReference>
<dbReference type="Gene3D" id="3.30.40.10">
    <property type="entry name" value="Zinc/RING finger domain, C3HC4 (zinc finger)"/>
    <property type="match status" value="3"/>
</dbReference>
<dbReference type="PROSITE" id="PS50089">
    <property type="entry name" value="ZF_RING_2"/>
    <property type="match status" value="1"/>
</dbReference>
<dbReference type="InterPro" id="IPR001965">
    <property type="entry name" value="Znf_PHD"/>
</dbReference>
<comment type="pathway">
    <text evidence="2">Protein modification; protein ubiquitination.</text>
</comment>
<dbReference type="EMBL" id="OU963920">
    <property type="protein sequence ID" value="CAH0404046.1"/>
    <property type="molecule type" value="Genomic_DNA"/>
</dbReference>
<evidence type="ECO:0000256" key="3">
    <source>
        <dbReference type="ARBA" id="ARBA00022679"/>
    </source>
</evidence>
<evidence type="ECO:0000259" key="11">
    <source>
        <dbReference type="PROSITE" id="PS50089"/>
    </source>
</evidence>
<keyword evidence="6" id="KW-0833">Ubl conjugation pathway</keyword>
<feature type="compositionally biased region" description="Basic residues" evidence="10">
    <location>
        <begin position="723"/>
        <end position="742"/>
    </location>
</feature>
<keyword evidence="14" id="KW-1185">Reference proteome</keyword>
<dbReference type="SUPFAM" id="SSF57850">
    <property type="entry name" value="RING/U-box"/>
    <property type="match status" value="1"/>
</dbReference>
<dbReference type="InterPro" id="IPR011011">
    <property type="entry name" value="Znf_FYVE_PHD"/>
</dbReference>
<feature type="domain" description="RING-type" evidence="11">
    <location>
        <begin position="186"/>
        <end position="236"/>
    </location>
</feature>
<evidence type="ECO:0000256" key="2">
    <source>
        <dbReference type="ARBA" id="ARBA00004906"/>
    </source>
</evidence>
<dbReference type="PROSITE" id="PS51805">
    <property type="entry name" value="EPHD"/>
    <property type="match status" value="1"/>
</dbReference>
<name>A0ABN8BCK0_CHISP</name>
<evidence type="ECO:0000256" key="1">
    <source>
        <dbReference type="ARBA" id="ARBA00004123"/>
    </source>
</evidence>